<evidence type="ECO:0000313" key="2">
    <source>
        <dbReference type="EMBL" id="ORC84484.1"/>
    </source>
</evidence>
<evidence type="ECO:0000256" key="1">
    <source>
        <dbReference type="SAM" id="SignalP"/>
    </source>
</evidence>
<evidence type="ECO:0000313" key="3">
    <source>
        <dbReference type="Proteomes" id="UP000192257"/>
    </source>
</evidence>
<reference evidence="2 3" key="1">
    <citation type="submission" date="2017-03" db="EMBL/GenBank/DDBJ databases">
        <title>An alternative strategy for trypanosome survival in the mammalian bloodstream revealed through genome and transcriptome analysis of the ubiquitous bovine parasite Trypanosoma (Megatrypanum) theileri.</title>
        <authorList>
            <person name="Kelly S."/>
            <person name="Ivens A."/>
            <person name="Mott A."/>
            <person name="O'Neill E."/>
            <person name="Emms D."/>
            <person name="Macleod O."/>
            <person name="Voorheis P."/>
            <person name="Matthews J."/>
            <person name="Matthews K."/>
            <person name="Carrington M."/>
        </authorList>
    </citation>
    <scope>NUCLEOTIDE SEQUENCE [LARGE SCALE GENOMIC DNA]</scope>
    <source>
        <strain evidence="2">Edinburgh</strain>
    </source>
</reference>
<proteinExistence type="predicted"/>
<dbReference type="Proteomes" id="UP000192257">
    <property type="component" value="Unassembled WGS sequence"/>
</dbReference>
<name>A0A1X0NIA1_9TRYP</name>
<dbReference type="EMBL" id="NBCO01000044">
    <property type="protein sequence ID" value="ORC84484.1"/>
    <property type="molecule type" value="Genomic_DNA"/>
</dbReference>
<gene>
    <name evidence="2" type="ORF">TM35_000441400</name>
</gene>
<comment type="caution">
    <text evidence="2">The sequence shown here is derived from an EMBL/GenBank/DDBJ whole genome shotgun (WGS) entry which is preliminary data.</text>
</comment>
<organism evidence="2 3">
    <name type="scientific">Trypanosoma theileri</name>
    <dbReference type="NCBI Taxonomy" id="67003"/>
    <lineage>
        <taxon>Eukaryota</taxon>
        <taxon>Discoba</taxon>
        <taxon>Euglenozoa</taxon>
        <taxon>Kinetoplastea</taxon>
        <taxon>Metakinetoplastina</taxon>
        <taxon>Trypanosomatida</taxon>
        <taxon>Trypanosomatidae</taxon>
        <taxon>Trypanosoma</taxon>
    </lineage>
</organism>
<feature type="signal peptide" evidence="1">
    <location>
        <begin position="1"/>
        <end position="18"/>
    </location>
</feature>
<dbReference type="VEuPathDB" id="TriTrypDB:TM35_000441400"/>
<dbReference type="RefSeq" id="XP_028878550.1">
    <property type="nucleotide sequence ID" value="XM_029030149.1"/>
</dbReference>
<keyword evidence="1" id="KW-0732">Signal</keyword>
<protein>
    <recommendedName>
        <fullName evidence="4">Tbingi protein</fullName>
    </recommendedName>
</protein>
<accession>A0A1X0NIA1</accession>
<keyword evidence="3" id="KW-1185">Reference proteome</keyword>
<dbReference type="AlphaFoldDB" id="A0A1X0NIA1"/>
<evidence type="ECO:0008006" key="4">
    <source>
        <dbReference type="Google" id="ProtNLM"/>
    </source>
</evidence>
<feature type="chain" id="PRO_5012800765" description="Tbingi protein" evidence="1">
    <location>
        <begin position="19"/>
        <end position="103"/>
    </location>
</feature>
<sequence length="103" mass="11260">MGHCVPCIHPSLCCVITATLECLPSYLQRYCTATHSLSTVQSLHVPLLCAHPFYRTSSLSLHPSPVVTQSEHGAQGTTENRHLRYTPVVFVGGSVHWSLLPGH</sequence>
<dbReference type="GeneID" id="39989929"/>